<protein>
    <recommendedName>
        <fullName evidence="9">C2H2-type domain-containing protein</fullName>
    </recommendedName>
</protein>
<feature type="compositionally biased region" description="Low complexity" evidence="8">
    <location>
        <begin position="191"/>
        <end position="206"/>
    </location>
</feature>
<evidence type="ECO:0000313" key="10">
    <source>
        <dbReference type="EMBL" id="KAJ7103368.1"/>
    </source>
</evidence>
<evidence type="ECO:0000313" key="11">
    <source>
        <dbReference type="Proteomes" id="UP001222325"/>
    </source>
</evidence>
<dbReference type="Gene3D" id="3.30.160.60">
    <property type="entry name" value="Classic Zinc Finger"/>
    <property type="match status" value="2"/>
</dbReference>
<name>A0AAD6XXQ2_9AGAR</name>
<evidence type="ECO:0000256" key="8">
    <source>
        <dbReference type="SAM" id="MobiDB-lite"/>
    </source>
</evidence>
<evidence type="ECO:0000256" key="6">
    <source>
        <dbReference type="ARBA" id="ARBA00023242"/>
    </source>
</evidence>
<reference evidence="10" key="1">
    <citation type="submission" date="2023-03" db="EMBL/GenBank/DDBJ databases">
        <title>Massive genome expansion in bonnet fungi (Mycena s.s.) driven by repeated elements and novel gene families across ecological guilds.</title>
        <authorList>
            <consortium name="Lawrence Berkeley National Laboratory"/>
            <person name="Harder C.B."/>
            <person name="Miyauchi S."/>
            <person name="Viragh M."/>
            <person name="Kuo A."/>
            <person name="Thoen E."/>
            <person name="Andreopoulos B."/>
            <person name="Lu D."/>
            <person name="Skrede I."/>
            <person name="Drula E."/>
            <person name="Henrissat B."/>
            <person name="Morin E."/>
            <person name="Kohler A."/>
            <person name="Barry K."/>
            <person name="LaButti K."/>
            <person name="Morin E."/>
            <person name="Salamov A."/>
            <person name="Lipzen A."/>
            <person name="Mereny Z."/>
            <person name="Hegedus B."/>
            <person name="Baldrian P."/>
            <person name="Stursova M."/>
            <person name="Weitz H."/>
            <person name="Taylor A."/>
            <person name="Grigoriev I.V."/>
            <person name="Nagy L.G."/>
            <person name="Martin F."/>
            <person name="Kauserud H."/>
        </authorList>
    </citation>
    <scope>NUCLEOTIDE SEQUENCE</scope>
    <source>
        <strain evidence="10">CBHHK173m</strain>
    </source>
</reference>
<keyword evidence="2" id="KW-0479">Metal-binding</keyword>
<dbReference type="EMBL" id="JARJCN010000002">
    <property type="protein sequence ID" value="KAJ7103368.1"/>
    <property type="molecule type" value="Genomic_DNA"/>
</dbReference>
<dbReference type="GO" id="GO:0000981">
    <property type="term" value="F:DNA-binding transcription factor activity, RNA polymerase II-specific"/>
    <property type="evidence" value="ECO:0007669"/>
    <property type="project" value="TreeGrafter"/>
</dbReference>
<dbReference type="GO" id="GO:0008270">
    <property type="term" value="F:zinc ion binding"/>
    <property type="evidence" value="ECO:0007669"/>
    <property type="project" value="UniProtKB-KW"/>
</dbReference>
<keyword evidence="5" id="KW-0862">Zinc</keyword>
<feature type="region of interest" description="Disordered" evidence="8">
    <location>
        <begin position="1"/>
        <end position="20"/>
    </location>
</feature>
<dbReference type="SMART" id="SM00355">
    <property type="entry name" value="ZnF_C2H2"/>
    <property type="match status" value="2"/>
</dbReference>
<dbReference type="PANTHER" id="PTHR24394">
    <property type="entry name" value="ZINC FINGER PROTEIN"/>
    <property type="match status" value="1"/>
</dbReference>
<feature type="domain" description="C2H2-type" evidence="9">
    <location>
        <begin position="234"/>
        <end position="261"/>
    </location>
</feature>
<comment type="subcellular location">
    <subcellularLocation>
        <location evidence="1">Nucleus</location>
    </subcellularLocation>
</comment>
<keyword evidence="3" id="KW-0677">Repeat</keyword>
<dbReference type="SUPFAM" id="SSF57667">
    <property type="entry name" value="beta-beta-alpha zinc fingers"/>
    <property type="match status" value="1"/>
</dbReference>
<dbReference type="InterPro" id="IPR013087">
    <property type="entry name" value="Znf_C2H2_type"/>
</dbReference>
<evidence type="ECO:0000256" key="4">
    <source>
        <dbReference type="ARBA" id="ARBA00022771"/>
    </source>
</evidence>
<accession>A0AAD6XXQ2</accession>
<dbReference type="AlphaFoldDB" id="A0AAD6XXQ2"/>
<gene>
    <name evidence="10" type="ORF">B0H15DRAFT_209813</name>
</gene>
<dbReference type="Pfam" id="PF00096">
    <property type="entry name" value="zf-C2H2"/>
    <property type="match status" value="1"/>
</dbReference>
<dbReference type="InterPro" id="IPR036236">
    <property type="entry name" value="Znf_C2H2_sf"/>
</dbReference>
<evidence type="ECO:0000256" key="1">
    <source>
        <dbReference type="ARBA" id="ARBA00004123"/>
    </source>
</evidence>
<comment type="caution">
    <text evidence="10">The sequence shown here is derived from an EMBL/GenBank/DDBJ whole genome shotgun (WGS) entry which is preliminary data.</text>
</comment>
<dbReference type="PROSITE" id="PS50157">
    <property type="entry name" value="ZINC_FINGER_C2H2_2"/>
    <property type="match status" value="1"/>
</dbReference>
<dbReference type="Proteomes" id="UP001222325">
    <property type="component" value="Unassembled WGS sequence"/>
</dbReference>
<evidence type="ECO:0000259" key="9">
    <source>
        <dbReference type="PROSITE" id="PS50157"/>
    </source>
</evidence>
<proteinExistence type="predicted"/>
<keyword evidence="4 7" id="KW-0863">Zinc-finger</keyword>
<dbReference type="GO" id="GO:0005634">
    <property type="term" value="C:nucleus"/>
    <property type="evidence" value="ECO:0007669"/>
    <property type="project" value="UniProtKB-SubCell"/>
</dbReference>
<feature type="region of interest" description="Disordered" evidence="8">
    <location>
        <begin position="186"/>
        <end position="206"/>
    </location>
</feature>
<evidence type="ECO:0000256" key="7">
    <source>
        <dbReference type="PROSITE-ProRule" id="PRU00042"/>
    </source>
</evidence>
<dbReference type="PANTHER" id="PTHR24394:SF44">
    <property type="entry name" value="ZINC FINGER PROTEIN 271-LIKE"/>
    <property type="match status" value="1"/>
</dbReference>
<keyword evidence="6" id="KW-0539">Nucleus</keyword>
<evidence type="ECO:0000256" key="5">
    <source>
        <dbReference type="ARBA" id="ARBA00022833"/>
    </source>
</evidence>
<keyword evidence="11" id="KW-1185">Reference proteome</keyword>
<organism evidence="10 11">
    <name type="scientific">Mycena belliarum</name>
    <dbReference type="NCBI Taxonomy" id="1033014"/>
    <lineage>
        <taxon>Eukaryota</taxon>
        <taxon>Fungi</taxon>
        <taxon>Dikarya</taxon>
        <taxon>Basidiomycota</taxon>
        <taxon>Agaricomycotina</taxon>
        <taxon>Agaricomycetes</taxon>
        <taxon>Agaricomycetidae</taxon>
        <taxon>Agaricales</taxon>
        <taxon>Marasmiineae</taxon>
        <taxon>Mycenaceae</taxon>
        <taxon>Mycena</taxon>
    </lineage>
</organism>
<evidence type="ECO:0000256" key="2">
    <source>
        <dbReference type="ARBA" id="ARBA00022723"/>
    </source>
</evidence>
<dbReference type="PROSITE" id="PS00028">
    <property type="entry name" value="ZINC_FINGER_C2H2_1"/>
    <property type="match status" value="1"/>
</dbReference>
<sequence>MSWQAQISTRPLSRTLHGSSSPVDSPYFPNYAPHLTTGSSPLFSPMQHTWPSFPSLDPVSELPRIDLVYIQDPVDSTPLSPVFPHLSLLGSGSPKPRDRSLVENPGTSPILLAHEPDVGSESLLFGPTPLPHYSHSAFARTSTSSRTQPNLHVLTSDRLGVPPRRQSFNSTSDHGRFFFAGESNPTTPDTPSVFLSPSPSSSVGPPELTITRPQVASPASIRAANSRRKKPAKYICEVCKASFTANHNLKNHMNSHRGYRPFECEACQMRYVTPGVLKRHQKTCAARRGLLPSAARSSGIRLSL</sequence>
<evidence type="ECO:0000256" key="3">
    <source>
        <dbReference type="ARBA" id="ARBA00022737"/>
    </source>
</evidence>